<feature type="domain" description="NADH:quinone oxidoreductase/Mrp antiporter transmembrane" evidence="7">
    <location>
        <begin position="534"/>
        <end position="588"/>
    </location>
</feature>
<feature type="transmembrane region" description="Helical" evidence="6">
    <location>
        <begin position="6"/>
        <end position="24"/>
    </location>
</feature>
<feature type="transmembrane region" description="Helical" evidence="6">
    <location>
        <begin position="87"/>
        <end position="105"/>
    </location>
</feature>
<dbReference type="InterPro" id="IPR003945">
    <property type="entry name" value="NU5C-like"/>
</dbReference>
<dbReference type="InterPro" id="IPR001750">
    <property type="entry name" value="ND/Mrp_TM"/>
</dbReference>
<evidence type="ECO:0000313" key="9">
    <source>
        <dbReference type="EMBL" id="MFD3276590.1"/>
    </source>
</evidence>
<dbReference type="Pfam" id="PF00361">
    <property type="entry name" value="Proton_antipo_M"/>
    <property type="match status" value="2"/>
</dbReference>
<comment type="caution">
    <text evidence="9">The sequence shown here is derived from an EMBL/GenBank/DDBJ whole genome shotgun (WGS) entry which is preliminary data.</text>
</comment>
<feature type="transmembrane region" description="Helical" evidence="6">
    <location>
        <begin position="214"/>
        <end position="233"/>
    </location>
</feature>
<feature type="domain" description="NADH:quinone oxidoreductase/Mrp antiporter transmembrane" evidence="7">
    <location>
        <begin position="135"/>
        <end position="356"/>
    </location>
</feature>
<feature type="transmembrane region" description="Helical" evidence="6">
    <location>
        <begin position="117"/>
        <end position="136"/>
    </location>
</feature>
<evidence type="ECO:0000256" key="5">
    <source>
        <dbReference type="RuleBase" id="RU000320"/>
    </source>
</evidence>
<name>A0ABW6D070_9BACT</name>
<evidence type="ECO:0000256" key="1">
    <source>
        <dbReference type="ARBA" id="ARBA00004127"/>
    </source>
</evidence>
<dbReference type="EMBL" id="JBBKYA010000005">
    <property type="protein sequence ID" value="MFD3276590.1"/>
    <property type="molecule type" value="Genomic_DNA"/>
</dbReference>
<feature type="transmembrane region" description="Helical" evidence="6">
    <location>
        <begin position="582"/>
        <end position="605"/>
    </location>
</feature>
<feature type="domain" description="NADH-Ubiquinone oxidoreductase (complex I) chain 5 N-terminal" evidence="8">
    <location>
        <begin position="74"/>
        <end position="119"/>
    </location>
</feature>
<comment type="subcellular location">
    <subcellularLocation>
        <location evidence="1">Endomembrane system</location>
        <topology evidence="1">Multi-pass membrane protein</topology>
    </subcellularLocation>
    <subcellularLocation>
        <location evidence="5">Membrane</location>
        <topology evidence="5">Multi-pass membrane protein</topology>
    </subcellularLocation>
</comment>
<keyword evidence="10" id="KW-1185">Reference proteome</keyword>
<keyword evidence="3 6" id="KW-1133">Transmembrane helix</keyword>
<feature type="transmembrane region" description="Helical" evidence="6">
    <location>
        <begin position="254"/>
        <end position="272"/>
    </location>
</feature>
<dbReference type="PANTHER" id="PTHR42829:SF2">
    <property type="entry name" value="NADH-UBIQUINONE OXIDOREDUCTASE CHAIN 5"/>
    <property type="match status" value="1"/>
</dbReference>
<feature type="transmembrane region" description="Helical" evidence="6">
    <location>
        <begin position="284"/>
        <end position="302"/>
    </location>
</feature>
<evidence type="ECO:0000259" key="7">
    <source>
        <dbReference type="Pfam" id="PF00361"/>
    </source>
</evidence>
<keyword evidence="2 5" id="KW-0812">Transmembrane</keyword>
<organism evidence="9 10">
    <name type="scientific">Aquirufa echingensis</name>
    <dbReference type="NCBI Taxonomy" id="3096516"/>
    <lineage>
        <taxon>Bacteria</taxon>
        <taxon>Pseudomonadati</taxon>
        <taxon>Bacteroidota</taxon>
        <taxon>Cytophagia</taxon>
        <taxon>Cytophagales</taxon>
        <taxon>Flectobacillaceae</taxon>
        <taxon>Aquirufa</taxon>
    </lineage>
</organism>
<feature type="transmembrane region" description="Helical" evidence="6">
    <location>
        <begin position="478"/>
        <end position="496"/>
    </location>
</feature>
<dbReference type="PRINTS" id="PR01434">
    <property type="entry name" value="NADHDHGNASE5"/>
</dbReference>
<feature type="transmembrane region" description="Helical" evidence="6">
    <location>
        <begin position="453"/>
        <end position="471"/>
    </location>
</feature>
<evidence type="ECO:0000313" key="10">
    <source>
        <dbReference type="Proteomes" id="UP001598114"/>
    </source>
</evidence>
<evidence type="ECO:0000256" key="6">
    <source>
        <dbReference type="SAM" id="Phobius"/>
    </source>
</evidence>
<feature type="transmembrane region" description="Helical" evidence="6">
    <location>
        <begin position="548"/>
        <end position="570"/>
    </location>
</feature>
<feature type="transmembrane region" description="Helical" evidence="6">
    <location>
        <begin position="425"/>
        <end position="441"/>
    </location>
</feature>
<accession>A0ABW6D070</accession>
<keyword evidence="4 6" id="KW-0472">Membrane</keyword>
<evidence type="ECO:0000256" key="2">
    <source>
        <dbReference type="ARBA" id="ARBA00022692"/>
    </source>
</evidence>
<feature type="transmembrane region" description="Helical" evidence="6">
    <location>
        <begin position="142"/>
        <end position="160"/>
    </location>
</feature>
<evidence type="ECO:0000256" key="4">
    <source>
        <dbReference type="ARBA" id="ARBA00023136"/>
    </source>
</evidence>
<evidence type="ECO:0000256" key="3">
    <source>
        <dbReference type="ARBA" id="ARBA00022989"/>
    </source>
</evidence>
<protein>
    <submittedName>
        <fullName evidence="9">Proton-conducting transporter membrane subunit</fullName>
    </submittedName>
</protein>
<proteinExistence type="predicted"/>
<feature type="transmembrane region" description="Helical" evidence="6">
    <location>
        <begin position="508"/>
        <end position="527"/>
    </location>
</feature>
<dbReference type="PANTHER" id="PTHR42829">
    <property type="entry name" value="NADH-UBIQUINONE OXIDOREDUCTASE CHAIN 5"/>
    <property type="match status" value="1"/>
</dbReference>
<gene>
    <name evidence="9" type="ORF">SKC38_10160</name>
</gene>
<sequence length="624" mass="71061">MTINTLLPLFIWVPIVGFLVSLILPKNNERLISGAAFITMTIQMIAATIYVADWILTGANTFQVKEIILFQNEDYIFQIDFLFDKITAVYLLVGALLTFMVTMYSRTYLHREAGYKRFFNTTLFFYLGYSITTLSGNLETLFVGWEILGISSFLLISFYRERYLPVKNAVKVFSIYRIGDVGLILAMWASHHLWGQNITFYQLNNAELVHEQLQQHSFIGVFISAMILLSAAAKSAQLPFSSWLPRAMEGPTPSSAIFYGSLSVHIGAFLLLRTFPFWEYQSSVRILIVALGLLTTLIATGIARVQSSVKSQIAYASIAQIGIIFIEIALGYESLALFHFAGNAFLRTYQLLVSPSVVSYLIREQFYSFEPRAKTIEDSFPKRLQHSIYVLCLKEWNLDTMMYEYFWNPLKWAGNKLNFINGRRLMLFFIPAFALGFYLMKQTHLLPENLQEATPVVFAFFGLILVFKSFTQRHSVRLAWILVIMNHCWIALAISFNEKFDQLENVLYLSGILVAGLIGHLTLQRLFRIEGKISLSRFQGLSETHPKIALVFLLACLGLTGFPITPAFIGEDLIFSHIHEDQFALAAIVSLSFILDGLAVIRIYARVFMGPNSKTHAEFSNRYF</sequence>
<feature type="transmembrane region" description="Helical" evidence="6">
    <location>
        <begin position="31"/>
        <end position="52"/>
    </location>
</feature>
<evidence type="ECO:0000259" key="8">
    <source>
        <dbReference type="Pfam" id="PF00662"/>
    </source>
</evidence>
<feature type="transmembrane region" description="Helical" evidence="6">
    <location>
        <begin position="314"/>
        <end position="332"/>
    </location>
</feature>
<reference evidence="9 10" key="1">
    <citation type="submission" date="2024-03" db="EMBL/GenBank/DDBJ databases">
        <title>Aquirufa genome sequencing.</title>
        <authorList>
            <person name="Pitt A."/>
            <person name="Hahn M.W."/>
        </authorList>
    </citation>
    <scope>NUCLEOTIDE SEQUENCE [LARGE SCALE GENOMIC DNA]</scope>
    <source>
        <strain evidence="9 10">PLAD-142S6K</strain>
    </source>
</reference>
<dbReference type="InterPro" id="IPR001516">
    <property type="entry name" value="Proton_antipo_N"/>
</dbReference>
<dbReference type="Proteomes" id="UP001598114">
    <property type="component" value="Unassembled WGS sequence"/>
</dbReference>
<dbReference type="Pfam" id="PF00662">
    <property type="entry name" value="Proton_antipo_N"/>
    <property type="match status" value="1"/>
</dbReference>
<dbReference type="RefSeq" id="WP_377977036.1">
    <property type="nucleotide sequence ID" value="NZ_JBBKYA010000005.1"/>
</dbReference>